<keyword evidence="1" id="KW-1133">Transmembrane helix</keyword>
<dbReference type="RefSeq" id="WP_064123526.1">
    <property type="nucleotide sequence ID" value="NZ_CP015243.1"/>
</dbReference>
<evidence type="ECO:0000256" key="1">
    <source>
        <dbReference type="SAM" id="Phobius"/>
    </source>
</evidence>
<gene>
    <name evidence="2" type="ORF">A5892_15340</name>
</gene>
<evidence type="ECO:0000313" key="3">
    <source>
        <dbReference type="Proteomes" id="UP000077875"/>
    </source>
</evidence>
<name>A0A172YHC7_9GAMM</name>
<keyword evidence="1" id="KW-0472">Membrane</keyword>
<feature type="transmembrane region" description="Helical" evidence="1">
    <location>
        <begin position="162"/>
        <end position="180"/>
    </location>
</feature>
<reference evidence="2 3" key="1">
    <citation type="submission" date="2016-04" db="EMBL/GenBank/DDBJ databases">
        <title>Complete Genome Sequence of Halotalea alkalilenta IHB B 13600.</title>
        <authorList>
            <person name="Swarnkar M.K."/>
            <person name="Sharma A."/>
            <person name="Kaushal K."/>
            <person name="Soni R."/>
            <person name="Rana S."/>
            <person name="Singh A.K."/>
            <person name="Gulati A."/>
        </authorList>
    </citation>
    <scope>NUCLEOTIDE SEQUENCE [LARGE SCALE GENOMIC DNA]</scope>
    <source>
        <strain evidence="2 3">IHB B 13600</strain>
    </source>
</reference>
<keyword evidence="1" id="KW-0812">Transmembrane</keyword>
<dbReference type="Proteomes" id="UP000077875">
    <property type="component" value="Chromosome"/>
</dbReference>
<dbReference type="EMBL" id="CP015243">
    <property type="protein sequence ID" value="ANF58669.1"/>
    <property type="molecule type" value="Genomic_DNA"/>
</dbReference>
<sequence length="260" mass="28557">MQMNQMLTSLFQLLDEMTRANKYIDQLQPSPRGRRVETRLLLVYVGAAVLLGGAIAISQLAAAPAWIGEAVPWLAIAMPLLGVAFICVAIYNNLGVLWQRKKQGFGAVYPLAKRMLLEDARYVERLRTYPKAMLEYGLLQYRHRWGLTENRATLLVGDIRKLGLFPALIALAVAAHGMAGSLDNPWLLWGMVIAVGCFYFIAIGVSSFGERRAQVADLLQYAIDHAEDDASTLLIEVIADATTGRDALSASPKEGVEVPV</sequence>
<proteinExistence type="predicted"/>
<dbReference type="KEGG" id="haa:A5892_15340"/>
<feature type="transmembrane region" description="Helical" evidence="1">
    <location>
        <begin position="41"/>
        <end position="67"/>
    </location>
</feature>
<accession>A0A172YHC7</accession>
<feature type="transmembrane region" description="Helical" evidence="1">
    <location>
        <begin position="73"/>
        <end position="94"/>
    </location>
</feature>
<keyword evidence="3" id="KW-1185">Reference proteome</keyword>
<organism evidence="2 3">
    <name type="scientific">Halotalea alkalilenta</name>
    <dbReference type="NCBI Taxonomy" id="376489"/>
    <lineage>
        <taxon>Bacteria</taxon>
        <taxon>Pseudomonadati</taxon>
        <taxon>Pseudomonadota</taxon>
        <taxon>Gammaproteobacteria</taxon>
        <taxon>Oceanospirillales</taxon>
        <taxon>Halomonadaceae</taxon>
        <taxon>Halotalea</taxon>
    </lineage>
</organism>
<feature type="transmembrane region" description="Helical" evidence="1">
    <location>
        <begin position="186"/>
        <end position="205"/>
    </location>
</feature>
<dbReference type="AlphaFoldDB" id="A0A172YHC7"/>
<protein>
    <submittedName>
        <fullName evidence="2">Uncharacterized protein</fullName>
    </submittedName>
</protein>
<evidence type="ECO:0000313" key="2">
    <source>
        <dbReference type="EMBL" id="ANF58669.1"/>
    </source>
</evidence>